<comment type="caution">
    <text evidence="2">The sequence shown here is derived from an EMBL/GenBank/DDBJ whole genome shotgun (WGS) entry which is preliminary data.</text>
</comment>
<evidence type="ECO:0000313" key="2">
    <source>
        <dbReference type="EMBL" id="MQM08911.1"/>
    </source>
</evidence>
<feature type="region of interest" description="Disordered" evidence="1">
    <location>
        <begin position="1"/>
        <end position="39"/>
    </location>
</feature>
<sequence length="97" mass="11521">MAEEISTPQSQSDNIEIEAESNTQVSSHATNTTSCHPEHAKKRKLRSTVWNDFDRILKEDDWDFTFEITCKSLYSLQKKKHETRFCRIDSFESWEYK</sequence>
<organism evidence="2 3">
    <name type="scientific">Colocasia esculenta</name>
    <name type="common">Wild taro</name>
    <name type="synonym">Arum esculentum</name>
    <dbReference type="NCBI Taxonomy" id="4460"/>
    <lineage>
        <taxon>Eukaryota</taxon>
        <taxon>Viridiplantae</taxon>
        <taxon>Streptophyta</taxon>
        <taxon>Embryophyta</taxon>
        <taxon>Tracheophyta</taxon>
        <taxon>Spermatophyta</taxon>
        <taxon>Magnoliopsida</taxon>
        <taxon>Liliopsida</taxon>
        <taxon>Araceae</taxon>
        <taxon>Aroideae</taxon>
        <taxon>Colocasieae</taxon>
        <taxon>Colocasia</taxon>
    </lineage>
</organism>
<dbReference type="Proteomes" id="UP000652761">
    <property type="component" value="Unassembled WGS sequence"/>
</dbReference>
<protein>
    <submittedName>
        <fullName evidence="2">Uncharacterized protein</fullName>
    </submittedName>
</protein>
<proteinExistence type="predicted"/>
<evidence type="ECO:0000256" key="1">
    <source>
        <dbReference type="SAM" id="MobiDB-lite"/>
    </source>
</evidence>
<name>A0A843WUJ4_COLES</name>
<accession>A0A843WUJ4</accession>
<dbReference type="AlphaFoldDB" id="A0A843WUJ4"/>
<keyword evidence="3" id="KW-1185">Reference proteome</keyword>
<feature type="compositionally biased region" description="Polar residues" evidence="1">
    <location>
        <begin position="1"/>
        <end position="35"/>
    </location>
</feature>
<evidence type="ECO:0000313" key="3">
    <source>
        <dbReference type="Proteomes" id="UP000652761"/>
    </source>
</evidence>
<dbReference type="EMBL" id="NMUH01004236">
    <property type="protein sequence ID" value="MQM08911.1"/>
    <property type="molecule type" value="Genomic_DNA"/>
</dbReference>
<feature type="non-terminal residue" evidence="2">
    <location>
        <position position="97"/>
    </location>
</feature>
<reference evidence="2" key="1">
    <citation type="submission" date="2017-07" db="EMBL/GenBank/DDBJ databases">
        <title>Taro Niue Genome Assembly and Annotation.</title>
        <authorList>
            <person name="Atibalentja N."/>
            <person name="Keating K."/>
            <person name="Fields C.J."/>
        </authorList>
    </citation>
    <scope>NUCLEOTIDE SEQUENCE</scope>
    <source>
        <strain evidence="2">Niue_2</strain>
        <tissue evidence="2">Leaf</tissue>
    </source>
</reference>
<gene>
    <name evidence="2" type="ORF">Taro_041769</name>
</gene>